<feature type="compositionally biased region" description="Basic residues" evidence="1">
    <location>
        <begin position="308"/>
        <end position="318"/>
    </location>
</feature>
<dbReference type="EMBL" id="LUEZ02000052">
    <property type="protein sequence ID" value="RDB22276.1"/>
    <property type="molecule type" value="Genomic_DNA"/>
</dbReference>
<accession>A0A369JU49</accession>
<sequence>MALVLYSARQTARNNTQETNTRLYTNPDVFHLNEDLMDHANFRPPHGYNDQPEVSRSQLSMISKSFKKLFRRKKNRNASAAYTYHDADLLSSPFLYQPEYLQPQPEIQPGESGNNFRSVNDAGQTVARSNQYTIPERSDNYGGPLSNAPEFANDNVSTTYPVWNRGGFPTRAGPSHQQTIRRVNNSPTLNDNFVQGSLTTRAQTTVNQDNTTALGISSSSGHMGRPPHEDAYPGVDPMQQATSSDVRTAYRNDTIRSLPPSEEGHDSAISFGVVPLPMQSDDEVFAANNQSSVVGHHSFQVVHAPRLSRSRQGTHRQGNHPGPQHGLPPRYTQSRMSGRYHQATANPVAVPPPPPPYSHEVPTHANNNQIPAAPVAQSGSMSVAGQDYLPEAATTGTGFQHQHDAPPVQEPHGVPRRSGIHGTDLHALNPLWGAAAVMNDIRPTQVDRNGYPTEAPPHQPNAHRESNVLPAGPQPNAFPSHHAISLEGSTSAQPLPLPQVVRRALQQQSMGLPLDNNPFSRRPPAGWNATWLRTPGIILKSPITVGECLYVLERCTFLETFECSLKSTSGCPPMQIHNRVLAANLLRLKVTLSTAPRNLFDRIQLPRLISLHVHWHNQTNHLPAVGFGIHDMLYFSKSKGLLELVLVDLYPDEDELLTYLLWTPGLYRLVVSADLSMRPSPATLHGRMISRRLLQELTPGRPSSLCPLLYDVELSPCHPHDDDYLVDMIRRRSCAQQIIYPVDGGDERRHMKVVDSLLDIQQERQELDELPLQVTQVIY</sequence>
<keyword evidence="3" id="KW-1185">Reference proteome</keyword>
<feature type="region of interest" description="Disordered" evidence="1">
    <location>
        <begin position="396"/>
        <end position="415"/>
    </location>
</feature>
<dbReference type="AlphaFoldDB" id="A0A369JU49"/>
<feature type="region of interest" description="Disordered" evidence="1">
    <location>
        <begin position="127"/>
        <end position="153"/>
    </location>
</feature>
<evidence type="ECO:0000313" key="3">
    <source>
        <dbReference type="Proteomes" id="UP000076154"/>
    </source>
</evidence>
<feature type="compositionally biased region" description="Polar residues" evidence="1">
    <location>
        <begin position="209"/>
        <end position="221"/>
    </location>
</feature>
<proteinExistence type="predicted"/>
<dbReference type="Proteomes" id="UP000076154">
    <property type="component" value="Unassembled WGS sequence"/>
</dbReference>
<organism evidence="2 3">
    <name type="scientific">Hypsizygus marmoreus</name>
    <name type="common">White beech mushroom</name>
    <name type="synonym">Agaricus marmoreus</name>
    <dbReference type="NCBI Taxonomy" id="39966"/>
    <lineage>
        <taxon>Eukaryota</taxon>
        <taxon>Fungi</taxon>
        <taxon>Dikarya</taxon>
        <taxon>Basidiomycota</taxon>
        <taxon>Agaricomycotina</taxon>
        <taxon>Agaricomycetes</taxon>
        <taxon>Agaricomycetidae</taxon>
        <taxon>Agaricales</taxon>
        <taxon>Tricholomatineae</taxon>
        <taxon>Lyophyllaceae</taxon>
        <taxon>Hypsizygus</taxon>
    </lineage>
</organism>
<comment type="caution">
    <text evidence="2">The sequence shown here is derived from an EMBL/GenBank/DDBJ whole genome shotgun (WGS) entry which is preliminary data.</text>
</comment>
<feature type="region of interest" description="Disordered" evidence="1">
    <location>
        <begin position="448"/>
        <end position="482"/>
    </location>
</feature>
<reference evidence="2" key="1">
    <citation type="submission" date="2018-04" db="EMBL/GenBank/DDBJ databases">
        <title>Whole genome sequencing of Hypsizygus marmoreus.</title>
        <authorList>
            <person name="Choi I.-G."/>
            <person name="Min B."/>
            <person name="Kim J.-G."/>
            <person name="Kim S."/>
            <person name="Oh Y.-L."/>
            <person name="Kong W.-S."/>
            <person name="Park H."/>
            <person name="Jeong J."/>
            <person name="Song E.-S."/>
        </authorList>
    </citation>
    <scope>NUCLEOTIDE SEQUENCE [LARGE SCALE GENOMIC DNA]</scope>
    <source>
        <strain evidence="2">51987-8</strain>
    </source>
</reference>
<gene>
    <name evidence="2" type="ORF">Hypma_010698</name>
</gene>
<evidence type="ECO:0000313" key="2">
    <source>
        <dbReference type="EMBL" id="RDB22276.1"/>
    </source>
</evidence>
<name>A0A369JU49_HYPMA</name>
<feature type="region of interest" description="Disordered" evidence="1">
    <location>
        <begin position="209"/>
        <end position="234"/>
    </location>
</feature>
<protein>
    <submittedName>
        <fullName evidence="2">Uncharacterized protein</fullName>
    </submittedName>
</protein>
<dbReference type="InParanoid" id="A0A369JU49"/>
<feature type="region of interest" description="Disordered" evidence="1">
    <location>
        <begin position="308"/>
        <end position="335"/>
    </location>
</feature>
<evidence type="ECO:0000256" key="1">
    <source>
        <dbReference type="SAM" id="MobiDB-lite"/>
    </source>
</evidence>